<dbReference type="EMBL" id="PDLL01000359">
    <property type="protein sequence ID" value="PYY68156.1"/>
    <property type="molecule type" value="Genomic_DNA"/>
</dbReference>
<dbReference type="Pfam" id="PF10976">
    <property type="entry name" value="DUF2790"/>
    <property type="match status" value="1"/>
</dbReference>
<protein>
    <submittedName>
        <fullName evidence="1">DUF2790 domain-containing protein</fullName>
    </submittedName>
</protein>
<proteinExistence type="predicted"/>
<dbReference type="OrthoDB" id="7027858at2"/>
<dbReference type="Proteomes" id="UP000247437">
    <property type="component" value="Unassembled WGS sequence"/>
</dbReference>
<organism evidence="1 2">
    <name type="scientific">Pseudomonas jessenii</name>
    <dbReference type="NCBI Taxonomy" id="77298"/>
    <lineage>
        <taxon>Bacteria</taxon>
        <taxon>Pseudomonadati</taxon>
        <taxon>Pseudomonadota</taxon>
        <taxon>Gammaproteobacteria</taxon>
        <taxon>Pseudomonadales</taxon>
        <taxon>Pseudomonadaceae</taxon>
        <taxon>Pseudomonas</taxon>
    </lineage>
</organism>
<reference evidence="1 2" key="1">
    <citation type="journal article" date="2018" name="Appl. Microbiol. Biotechnol.">
        <title>Characterization of the caprolactam degradation pathway in Pseudomonas jessenii using mass spectrometry-based proteomics.</title>
        <authorList>
            <person name="Otzen M."/>
            <person name="Palacio C."/>
            <person name="Janssen D.B."/>
        </authorList>
    </citation>
    <scope>NUCLEOTIDE SEQUENCE [LARGE SCALE GENOMIC DNA]</scope>
    <source>
        <strain evidence="1 2">GO3</strain>
    </source>
</reference>
<dbReference type="AlphaFoldDB" id="A0A2W0EJ99"/>
<comment type="caution">
    <text evidence="1">The sequence shown here is derived from an EMBL/GenBank/DDBJ whole genome shotgun (WGS) entry which is preliminary data.</text>
</comment>
<dbReference type="RefSeq" id="WP_023629249.1">
    <property type="nucleotide sequence ID" value="NZ_PDLL01000359.1"/>
</dbReference>
<accession>A0A2W0EJ99</accession>
<sequence length="75" mass="8470">MKARYWMIGVTLVAQWAVADDAQPYHYGQAMDVARVISIEMPQGCEVGEATMVYEDSHGEIHTLVYLRQGESCVY</sequence>
<evidence type="ECO:0000313" key="1">
    <source>
        <dbReference type="EMBL" id="PYY68156.1"/>
    </source>
</evidence>
<dbReference type="InterPro" id="IPR021245">
    <property type="entry name" value="DUF2790"/>
</dbReference>
<dbReference type="Gene3D" id="2.30.140.50">
    <property type="entry name" value="Protein of unknown function DUF2790"/>
    <property type="match status" value="1"/>
</dbReference>
<evidence type="ECO:0000313" key="2">
    <source>
        <dbReference type="Proteomes" id="UP000247437"/>
    </source>
</evidence>
<gene>
    <name evidence="1" type="ORF">CRX42_23280</name>
</gene>
<name>A0A2W0EJ99_PSEJE</name>